<protein>
    <submittedName>
        <fullName evidence="2">Phage antirepressor</fullName>
    </submittedName>
</protein>
<dbReference type="EMBL" id="VULN01000007">
    <property type="protein sequence ID" value="MSS82089.1"/>
    <property type="molecule type" value="Genomic_DNA"/>
</dbReference>
<dbReference type="InterPro" id="IPR003497">
    <property type="entry name" value="BRO_N_domain"/>
</dbReference>
<dbReference type="PROSITE" id="PS51750">
    <property type="entry name" value="BRO_N"/>
    <property type="match status" value="1"/>
</dbReference>
<dbReference type="RefSeq" id="WP_154488028.1">
    <property type="nucleotide sequence ID" value="NZ_VULN01000007.1"/>
</dbReference>
<organism evidence="2 3">
    <name type="scientific">Acidaminococcus fermentans</name>
    <dbReference type="NCBI Taxonomy" id="905"/>
    <lineage>
        <taxon>Bacteria</taxon>
        <taxon>Bacillati</taxon>
        <taxon>Bacillota</taxon>
        <taxon>Negativicutes</taxon>
        <taxon>Acidaminococcales</taxon>
        <taxon>Acidaminococcaceae</taxon>
        <taxon>Acidaminococcus</taxon>
    </lineage>
</organism>
<comment type="caution">
    <text evidence="2">The sequence shown here is derived from an EMBL/GenBank/DDBJ whole genome shotgun (WGS) entry which is preliminary data.</text>
</comment>
<dbReference type="Pfam" id="PF02498">
    <property type="entry name" value="Bro-N"/>
    <property type="match status" value="1"/>
</dbReference>
<dbReference type="GO" id="GO:0003677">
    <property type="term" value="F:DNA binding"/>
    <property type="evidence" value="ECO:0007669"/>
    <property type="project" value="InterPro"/>
</dbReference>
<reference evidence="2 3" key="1">
    <citation type="submission" date="2019-08" db="EMBL/GenBank/DDBJ databases">
        <title>In-depth cultivation of the pig gut microbiome towards novel bacterial diversity and tailored functional studies.</title>
        <authorList>
            <person name="Wylensek D."/>
            <person name="Hitch T.C.A."/>
            <person name="Clavel T."/>
        </authorList>
    </citation>
    <scope>NUCLEOTIDE SEQUENCE [LARGE SCALE GENOMIC DNA]</scope>
    <source>
        <strain evidence="2 3">WCA-389-WT-5B</strain>
    </source>
</reference>
<evidence type="ECO:0000313" key="3">
    <source>
        <dbReference type="Proteomes" id="UP000441455"/>
    </source>
</evidence>
<feature type="domain" description="Bro-N" evidence="1">
    <location>
        <begin position="1"/>
        <end position="105"/>
    </location>
</feature>
<accession>A0A6N7VK69</accession>
<name>A0A6N7VK69_ACIFE</name>
<gene>
    <name evidence="2" type="ORF">FX155_05710</name>
</gene>
<dbReference type="Proteomes" id="UP000441455">
    <property type="component" value="Unassembled WGS sequence"/>
</dbReference>
<dbReference type="SMART" id="SM01040">
    <property type="entry name" value="Bro-N"/>
    <property type="match status" value="1"/>
</dbReference>
<sequence length="265" mass="30258">MTTTKDFIYNGMDVRTAVLNGEPWFVAADVCRILGIANPSDALSRLDDDEKNTLVLTEGIPGNPEKRVVNEPGLYTLILSSRKPEARAFKRWVTHKVIPSIRQSGLYATEAILDNPDLAIAVFTKLKEERKRRESMELLAAAQKQQIAELQPKASYYDLVLQCKDLVPTSVIAKDYGWSARHMNNWLHEHGIQYKQGKIWLLYQKYAPMGYTSTKTYSVPDSYGIPHNRTYMYWTQKGRLFIYQLMTSEGNYPLIEKGRGDSGEI</sequence>
<dbReference type="OrthoDB" id="9812611at2"/>
<dbReference type="PANTHER" id="PTHR36180">
    <property type="entry name" value="DNA-BINDING PROTEIN-RELATED-RELATED"/>
    <property type="match status" value="1"/>
</dbReference>
<dbReference type="InterPro" id="IPR005039">
    <property type="entry name" value="Ant_C"/>
</dbReference>
<dbReference type="Pfam" id="PF03374">
    <property type="entry name" value="ANT"/>
    <property type="match status" value="1"/>
</dbReference>
<evidence type="ECO:0000313" key="2">
    <source>
        <dbReference type="EMBL" id="MSS82089.1"/>
    </source>
</evidence>
<dbReference type="PANTHER" id="PTHR36180:SF2">
    <property type="entry name" value="BRO FAMILY PROTEIN"/>
    <property type="match status" value="1"/>
</dbReference>
<dbReference type="AlphaFoldDB" id="A0A6N7VK69"/>
<evidence type="ECO:0000259" key="1">
    <source>
        <dbReference type="PROSITE" id="PS51750"/>
    </source>
</evidence>
<proteinExistence type="predicted"/>